<feature type="transmembrane region" description="Helical" evidence="1">
    <location>
        <begin position="12"/>
        <end position="33"/>
    </location>
</feature>
<dbReference type="Gene3D" id="3.40.50.300">
    <property type="entry name" value="P-loop containing nucleotide triphosphate hydrolases"/>
    <property type="match status" value="1"/>
</dbReference>
<proteinExistence type="predicted"/>
<keyword evidence="1" id="KW-0472">Membrane</keyword>
<dbReference type="PANTHER" id="PTHR10704:SF44">
    <property type="entry name" value="LD35051P-RELATED"/>
    <property type="match status" value="1"/>
</dbReference>
<evidence type="ECO:0000313" key="3">
    <source>
        <dbReference type="EMBL" id="KAH8376551.1"/>
    </source>
</evidence>
<dbReference type="AlphaFoldDB" id="A0AAD4K5I0"/>
<gene>
    <name evidence="3" type="ORF">KR093_000086</name>
</gene>
<dbReference type="EMBL" id="JAJJHW010001127">
    <property type="protein sequence ID" value="KAH8376551.1"/>
    <property type="molecule type" value="Genomic_DNA"/>
</dbReference>
<dbReference type="PANTHER" id="PTHR10704">
    <property type="entry name" value="CARBOHYDRATE SULFOTRANSFERASE"/>
    <property type="match status" value="1"/>
</dbReference>
<name>A0AAD4K5I0_9MUSC</name>
<keyword evidence="1" id="KW-0812">Transmembrane</keyword>
<keyword evidence="1" id="KW-1133">Transmembrane helix</keyword>
<dbReference type="Proteomes" id="UP001200034">
    <property type="component" value="Unassembled WGS sequence"/>
</dbReference>
<feature type="non-terminal residue" evidence="3">
    <location>
        <position position="1"/>
    </location>
</feature>
<organism evidence="3 4">
    <name type="scientific">Drosophila rubida</name>
    <dbReference type="NCBI Taxonomy" id="30044"/>
    <lineage>
        <taxon>Eukaryota</taxon>
        <taxon>Metazoa</taxon>
        <taxon>Ecdysozoa</taxon>
        <taxon>Arthropoda</taxon>
        <taxon>Hexapoda</taxon>
        <taxon>Insecta</taxon>
        <taxon>Pterygota</taxon>
        <taxon>Neoptera</taxon>
        <taxon>Endopterygota</taxon>
        <taxon>Diptera</taxon>
        <taxon>Brachycera</taxon>
        <taxon>Muscomorpha</taxon>
        <taxon>Ephydroidea</taxon>
        <taxon>Drosophilidae</taxon>
        <taxon>Drosophila</taxon>
    </lineage>
</organism>
<sequence length="358" mass="41328">FIMVNRGTKFTGVCIAIYLVYALFVFIILPMLLPDAVSMSRSMLARETRHLGNLSKFTLEAGGQPTRSMLVTFRGSGAIHLLDYLSRQPGSYHHFSPLIAYRNRITHKSRIEHALNELVSLYNCDYNNSMSMLAAGSKTVSFKNFYGMQWKTCVAYSPEVCWDPEIMSKICRIYPFINMSVYNLGLKYLSVLLRRQDLNIRILLLVRDPRGTMASRSNRPWCVHNPECFQPNDLCANMVDDYLIAEQLLKEYPNRFGIIRYEELAMNPLSGLRKVFDFYGLPMKNIDEKLKFKSSRGSFGKANAVLFDRPTEWMHILMPQEVRNIQFVCKEAMQLWGYNQMAQLARNDTFVPLKSLSL</sequence>
<dbReference type="GO" id="GO:0006044">
    <property type="term" value="P:N-acetylglucosamine metabolic process"/>
    <property type="evidence" value="ECO:0007669"/>
    <property type="project" value="TreeGrafter"/>
</dbReference>
<dbReference type="InterPro" id="IPR000863">
    <property type="entry name" value="Sulfotransferase_dom"/>
</dbReference>
<reference evidence="3" key="1">
    <citation type="journal article" date="2021" name="Mol. Ecol. Resour.">
        <title>Phylogenomic analyses of the genus Drosophila reveals genomic signals of climate adaptation.</title>
        <authorList>
            <person name="Li F."/>
            <person name="Rane R.V."/>
            <person name="Luria V."/>
            <person name="Xiong Z."/>
            <person name="Chen J."/>
            <person name="Li Z."/>
            <person name="Catullo R.A."/>
            <person name="Griffin P.C."/>
            <person name="Schiffer M."/>
            <person name="Pearce S."/>
            <person name="Lee S.F."/>
            <person name="McElroy K."/>
            <person name="Stocker A."/>
            <person name="Shirriffs J."/>
            <person name="Cockerell F."/>
            <person name="Coppin C."/>
            <person name="Sgro C.M."/>
            <person name="Karger A."/>
            <person name="Cain J.W."/>
            <person name="Weber J.A."/>
            <person name="Santpere G."/>
            <person name="Kirschner M.W."/>
            <person name="Hoffmann A.A."/>
            <person name="Oakeshott J.G."/>
            <person name="Zhang G."/>
        </authorList>
    </citation>
    <scope>NUCLEOTIDE SEQUENCE</scope>
    <source>
        <strain evidence="3">BGI-SZ-2011g</strain>
    </source>
</reference>
<accession>A0AAD4K5I0</accession>
<dbReference type="Pfam" id="PF00685">
    <property type="entry name" value="Sulfotransfer_1"/>
    <property type="match status" value="1"/>
</dbReference>
<evidence type="ECO:0000313" key="4">
    <source>
        <dbReference type="Proteomes" id="UP001200034"/>
    </source>
</evidence>
<dbReference type="InterPro" id="IPR051135">
    <property type="entry name" value="Gal/GlcNAc/GalNAc_ST"/>
</dbReference>
<evidence type="ECO:0000259" key="2">
    <source>
        <dbReference type="Pfam" id="PF00685"/>
    </source>
</evidence>
<protein>
    <recommendedName>
        <fullName evidence="2">Sulfotransferase domain-containing protein</fullName>
    </recommendedName>
</protein>
<dbReference type="GO" id="GO:0006790">
    <property type="term" value="P:sulfur compound metabolic process"/>
    <property type="evidence" value="ECO:0007669"/>
    <property type="project" value="TreeGrafter"/>
</dbReference>
<keyword evidence="4" id="KW-1185">Reference proteome</keyword>
<dbReference type="GO" id="GO:0001517">
    <property type="term" value="F:N-acetylglucosamine 6-O-sulfotransferase activity"/>
    <property type="evidence" value="ECO:0007669"/>
    <property type="project" value="TreeGrafter"/>
</dbReference>
<feature type="domain" description="Sulfotransferase" evidence="2">
    <location>
        <begin position="196"/>
        <end position="298"/>
    </location>
</feature>
<dbReference type="SUPFAM" id="SSF52540">
    <property type="entry name" value="P-loop containing nucleoside triphosphate hydrolases"/>
    <property type="match status" value="1"/>
</dbReference>
<comment type="caution">
    <text evidence="3">The sequence shown here is derived from an EMBL/GenBank/DDBJ whole genome shotgun (WGS) entry which is preliminary data.</text>
</comment>
<feature type="non-terminal residue" evidence="3">
    <location>
        <position position="358"/>
    </location>
</feature>
<evidence type="ECO:0000256" key="1">
    <source>
        <dbReference type="SAM" id="Phobius"/>
    </source>
</evidence>
<dbReference type="InterPro" id="IPR027417">
    <property type="entry name" value="P-loop_NTPase"/>
</dbReference>